<accession>A0A816TSB3</accession>
<protein>
    <submittedName>
        <fullName evidence="4">(rape) hypothetical protein</fullName>
    </submittedName>
</protein>
<dbReference type="InterPro" id="IPR027409">
    <property type="entry name" value="GroEL-like_apical_dom_sf"/>
</dbReference>
<dbReference type="AlphaFoldDB" id="A0A816TSB3"/>
<dbReference type="Proteomes" id="UP001295469">
    <property type="component" value="Chromosome A05"/>
</dbReference>
<dbReference type="SUPFAM" id="SSF52029">
    <property type="entry name" value="GroEL apical domain-like"/>
    <property type="match status" value="1"/>
</dbReference>
<dbReference type="InterPro" id="IPR001844">
    <property type="entry name" value="Cpn60/GroEL"/>
</dbReference>
<dbReference type="EMBL" id="HG994359">
    <property type="protein sequence ID" value="CAF2101731.1"/>
    <property type="molecule type" value="Genomic_DNA"/>
</dbReference>
<keyword evidence="3" id="KW-0143">Chaperone</keyword>
<dbReference type="GO" id="GO:0140662">
    <property type="term" value="F:ATP-dependent protein folding chaperone"/>
    <property type="evidence" value="ECO:0007669"/>
    <property type="project" value="InterPro"/>
</dbReference>
<dbReference type="InterPro" id="IPR027413">
    <property type="entry name" value="GROEL-like_equatorial_sf"/>
</dbReference>
<gene>
    <name evidence="4" type="ORF">DARMORV10_A05P36060.1</name>
</gene>
<dbReference type="GO" id="GO:0042026">
    <property type="term" value="P:protein refolding"/>
    <property type="evidence" value="ECO:0007669"/>
    <property type="project" value="InterPro"/>
</dbReference>
<organism evidence="4">
    <name type="scientific">Brassica napus</name>
    <name type="common">Rape</name>
    <dbReference type="NCBI Taxonomy" id="3708"/>
    <lineage>
        <taxon>Eukaryota</taxon>
        <taxon>Viridiplantae</taxon>
        <taxon>Streptophyta</taxon>
        <taxon>Embryophyta</taxon>
        <taxon>Tracheophyta</taxon>
        <taxon>Spermatophyta</taxon>
        <taxon>Magnoliopsida</taxon>
        <taxon>eudicotyledons</taxon>
        <taxon>Gunneridae</taxon>
        <taxon>Pentapetalae</taxon>
        <taxon>rosids</taxon>
        <taxon>malvids</taxon>
        <taxon>Brassicales</taxon>
        <taxon>Brassicaceae</taxon>
        <taxon>Brassiceae</taxon>
        <taxon>Brassica</taxon>
    </lineage>
</organism>
<evidence type="ECO:0000313" key="4">
    <source>
        <dbReference type="EMBL" id="CAF2101731.1"/>
    </source>
</evidence>
<sequence length="527" mass="56963">MDAFERNYRSHGVNVTSEEYFEEPVENIGAKLARQAAAKTSDLAGHGVVLAQGFIDECVKVVADGVNPVLVSKGIDKTEKVLVYELDLMSKGRNAGNDPEAGSMIAEAKRRVAKNDVLVIDEGKSAENNLYADYGNGCEYYMVNTERLLGEYHNCEVQVQDSEVAAVSNPEAVRMIAEAKSKVGKNGVVVIDEGKSAENKVYAVEGIQFDNGNDSEYFITDYERMCVEYDNCKLLLVDHKITNERELVEFMENVTRGGDPIIIIAEDIEKEPLDTLVVRKSRGKWNVASVKAPGSGELKSQYLDDIAIITGGNNHQESSLHCLKKKNLFVCAATVIREEDGLTLDKAGKEVLGNAYKVVITKEMTTIVGDGTTHEAVSKRVAEIKSLIEQAERGSEKETLNERLAKLSGGVAVIQVGGQTETERIEKKLRFEEALNGTKGSVVGGGCTLLGLAAKVDAIKDTLENEEEKVGADIVKKGLSNAGEGGSVVSEKLLRGSLEHAASAAKKFLMSGIKEPEAGNPMNNISG</sequence>
<name>A0A816TSB3_BRANA</name>
<evidence type="ECO:0000256" key="3">
    <source>
        <dbReference type="ARBA" id="ARBA00023186"/>
    </source>
</evidence>
<evidence type="ECO:0000256" key="1">
    <source>
        <dbReference type="ARBA" id="ARBA00006607"/>
    </source>
</evidence>
<dbReference type="SUPFAM" id="SSF48592">
    <property type="entry name" value="GroEL equatorial domain-like"/>
    <property type="match status" value="1"/>
</dbReference>
<dbReference type="Gene3D" id="1.10.560.10">
    <property type="entry name" value="GroEL-like equatorial domain"/>
    <property type="match status" value="2"/>
</dbReference>
<proteinExistence type="inferred from homology"/>
<dbReference type="Gene3D" id="3.50.7.10">
    <property type="entry name" value="GroEL"/>
    <property type="match status" value="1"/>
</dbReference>
<comment type="similarity">
    <text evidence="1">Belongs to the chaperonin (HSP60) family.</text>
</comment>
<evidence type="ECO:0000256" key="2">
    <source>
        <dbReference type="ARBA" id="ARBA00022946"/>
    </source>
</evidence>
<dbReference type="Gene3D" id="3.30.260.10">
    <property type="entry name" value="TCP-1-like chaperonin intermediate domain"/>
    <property type="match status" value="1"/>
</dbReference>
<dbReference type="InterPro" id="IPR027410">
    <property type="entry name" value="TCP-1-like_intermed_sf"/>
</dbReference>
<dbReference type="PANTHER" id="PTHR45633">
    <property type="entry name" value="60 KDA HEAT SHOCK PROTEIN, MITOCHONDRIAL"/>
    <property type="match status" value="1"/>
</dbReference>
<reference evidence="4" key="1">
    <citation type="submission" date="2021-01" db="EMBL/GenBank/DDBJ databases">
        <authorList>
            <consortium name="Genoscope - CEA"/>
            <person name="William W."/>
        </authorList>
    </citation>
    <scope>NUCLEOTIDE SEQUENCE</scope>
</reference>
<keyword evidence="2" id="KW-0809">Transit peptide</keyword>
<dbReference type="FunFam" id="3.50.7.10:FF:000001">
    <property type="entry name" value="60 kDa chaperonin"/>
    <property type="match status" value="1"/>
</dbReference>